<gene>
    <name evidence="1" type="ORF">QPL79_05880</name>
</gene>
<organism evidence="1 2">
    <name type="scientific">Ignisphaera cupida</name>
    <dbReference type="NCBI Taxonomy" id="3050454"/>
    <lineage>
        <taxon>Archaea</taxon>
        <taxon>Thermoproteota</taxon>
        <taxon>Thermoprotei</taxon>
        <taxon>Desulfurococcales</taxon>
        <taxon>Desulfurococcaceae</taxon>
        <taxon>Ignisphaera</taxon>
    </lineage>
</organism>
<evidence type="ECO:0008006" key="3">
    <source>
        <dbReference type="Google" id="ProtNLM"/>
    </source>
</evidence>
<keyword evidence="2" id="KW-1185">Reference proteome</keyword>
<name>A0ABD4Z7A3_9CREN</name>
<dbReference type="Proteomes" id="UP001529235">
    <property type="component" value="Unassembled WGS sequence"/>
</dbReference>
<proteinExistence type="predicted"/>
<dbReference type="EMBL" id="JASNVW010000003">
    <property type="protein sequence ID" value="MDK6028887.1"/>
    <property type="molecule type" value="Genomic_DNA"/>
</dbReference>
<protein>
    <recommendedName>
        <fullName evidence="3">TIR domain-containing protein</fullName>
    </recommendedName>
</protein>
<dbReference type="AlphaFoldDB" id="A0ABD4Z7A3"/>
<sequence>MSYGIMLMAECYANNCIANMLKDTLVSKFNLSIRVSHKRKYGRDRIVNEVHNMVEKRIAQIIIAVIDYEIGISRKYIDENFSLSRIREGLWIGASKRARNVITIIFDPNIETFLEALGYHISDLHELKGESACEKLEKAGILGN</sequence>
<reference evidence="1 2" key="1">
    <citation type="submission" date="2023-05" db="EMBL/GenBank/DDBJ databases">
        <title>A new hyperthermophilic archaea 'Ignisphaera cupida' sp. nov. and description of the family 'Ignisphaeraceae' fam. nov.</title>
        <authorList>
            <person name="Podosokorskaya O.A."/>
            <person name="Elcheninov A.G."/>
            <person name="Klukina A."/>
            <person name="Merkel A.Y."/>
        </authorList>
    </citation>
    <scope>NUCLEOTIDE SEQUENCE [LARGE SCALE GENOMIC DNA]</scope>
    <source>
        <strain evidence="1 2">4213-co</strain>
    </source>
</reference>
<evidence type="ECO:0000313" key="1">
    <source>
        <dbReference type="EMBL" id="MDK6028887.1"/>
    </source>
</evidence>
<evidence type="ECO:0000313" key="2">
    <source>
        <dbReference type="Proteomes" id="UP001529235"/>
    </source>
</evidence>
<comment type="caution">
    <text evidence="1">The sequence shown here is derived from an EMBL/GenBank/DDBJ whole genome shotgun (WGS) entry which is preliminary data.</text>
</comment>
<dbReference type="RefSeq" id="WP_285273872.1">
    <property type="nucleotide sequence ID" value="NZ_JASNVW010000003.1"/>
</dbReference>
<accession>A0ABD4Z7A3</accession>